<feature type="transmembrane region" description="Helical" evidence="1">
    <location>
        <begin position="27"/>
        <end position="48"/>
    </location>
</feature>
<sequence>MFRDYGFLIALHWIFSKTKQQALLTKVSFLFLMPIVLSNFLNVLIVLVRDSSTIPTFIKNLIIYSHIDHYGYKDRVKNEMVFALI</sequence>
<keyword evidence="1" id="KW-0472">Membrane</keyword>
<evidence type="ECO:0000313" key="3">
    <source>
        <dbReference type="Proteomes" id="UP000094802"/>
    </source>
</evidence>
<proteinExistence type="predicted"/>
<keyword evidence="1" id="KW-1133">Transmembrane helix</keyword>
<organism evidence="2 3">
    <name type="scientific">Vibrio splendidus 12E03</name>
    <dbReference type="NCBI Taxonomy" id="1191305"/>
    <lineage>
        <taxon>Bacteria</taxon>
        <taxon>Pseudomonadati</taxon>
        <taxon>Pseudomonadota</taxon>
        <taxon>Gammaproteobacteria</taxon>
        <taxon>Vibrionales</taxon>
        <taxon>Vibrionaceae</taxon>
        <taxon>Vibrio</taxon>
    </lineage>
</organism>
<evidence type="ECO:0000313" key="2">
    <source>
        <dbReference type="EMBL" id="OEF94099.1"/>
    </source>
</evidence>
<keyword evidence="1" id="KW-0812">Transmembrane</keyword>
<dbReference type="Proteomes" id="UP000094802">
    <property type="component" value="Unassembled WGS sequence"/>
</dbReference>
<protein>
    <submittedName>
        <fullName evidence="2">Uncharacterized protein</fullName>
    </submittedName>
</protein>
<gene>
    <name evidence="2" type="ORF">A142_18220</name>
</gene>
<dbReference type="AlphaFoldDB" id="A0A1E5FUE0"/>
<reference evidence="2 3" key="1">
    <citation type="journal article" date="2012" name="Science">
        <title>Ecological populations of bacteria act as socially cohesive units of antibiotic production and resistance.</title>
        <authorList>
            <person name="Cordero O.X."/>
            <person name="Wildschutte H."/>
            <person name="Kirkup B."/>
            <person name="Proehl S."/>
            <person name="Ngo L."/>
            <person name="Hussain F."/>
            <person name="Le Roux F."/>
            <person name="Mincer T."/>
            <person name="Polz M.F."/>
        </authorList>
    </citation>
    <scope>NUCLEOTIDE SEQUENCE [LARGE SCALE GENOMIC DNA]</scope>
    <source>
        <strain evidence="2 3">12E03</strain>
    </source>
</reference>
<comment type="caution">
    <text evidence="2">The sequence shown here is derived from an EMBL/GenBank/DDBJ whole genome shotgun (WGS) entry which is preliminary data.</text>
</comment>
<accession>A0A1E5FUE0</accession>
<name>A0A1E5FUE0_VIBSP</name>
<evidence type="ECO:0000256" key="1">
    <source>
        <dbReference type="SAM" id="Phobius"/>
    </source>
</evidence>
<dbReference type="EMBL" id="AJZD02000077">
    <property type="protein sequence ID" value="OEF94099.1"/>
    <property type="molecule type" value="Genomic_DNA"/>
</dbReference>